<gene>
    <name evidence="4" type="ORF">GGR31_000287</name>
</gene>
<comment type="caution">
    <text evidence="4">The sequence shown here is derived from an EMBL/GenBank/DDBJ whole genome shotgun (WGS) entry which is preliminary data.</text>
</comment>
<proteinExistence type="predicted"/>
<organism evidence="4 5">
    <name type="scientific">Mesonia maritima</name>
    <dbReference type="NCBI Taxonomy" id="1793873"/>
    <lineage>
        <taxon>Bacteria</taxon>
        <taxon>Pseudomonadati</taxon>
        <taxon>Bacteroidota</taxon>
        <taxon>Flavobacteriia</taxon>
        <taxon>Flavobacteriales</taxon>
        <taxon>Flavobacteriaceae</taxon>
        <taxon>Mesonia</taxon>
    </lineage>
</organism>
<evidence type="ECO:0000313" key="5">
    <source>
        <dbReference type="Proteomes" id="UP001257659"/>
    </source>
</evidence>
<keyword evidence="3" id="KW-0804">Transcription</keyword>
<evidence type="ECO:0000256" key="1">
    <source>
        <dbReference type="ARBA" id="ARBA00023015"/>
    </source>
</evidence>
<evidence type="ECO:0000313" key="4">
    <source>
        <dbReference type="EMBL" id="MDR6299671.1"/>
    </source>
</evidence>
<dbReference type="EMBL" id="JAVDQA010000001">
    <property type="protein sequence ID" value="MDR6299671.1"/>
    <property type="molecule type" value="Genomic_DNA"/>
</dbReference>
<keyword evidence="2 4" id="KW-0238">DNA-binding</keyword>
<keyword evidence="1" id="KW-0805">Transcription regulation</keyword>
<dbReference type="Proteomes" id="UP001257659">
    <property type="component" value="Unassembled WGS sequence"/>
</dbReference>
<protein>
    <submittedName>
        <fullName evidence="4">DNA-binding transcriptional regulator GbsR (MarR family)</fullName>
    </submittedName>
</protein>
<evidence type="ECO:0000256" key="3">
    <source>
        <dbReference type="ARBA" id="ARBA00023163"/>
    </source>
</evidence>
<dbReference type="GO" id="GO:0003677">
    <property type="term" value="F:DNA binding"/>
    <property type="evidence" value="ECO:0007669"/>
    <property type="project" value="UniProtKB-KW"/>
</dbReference>
<dbReference type="RefSeq" id="WP_309726560.1">
    <property type="nucleotide sequence ID" value="NZ_JAVDQA010000001.1"/>
</dbReference>
<dbReference type="InterPro" id="IPR052362">
    <property type="entry name" value="HTH-GbsR_regulator"/>
</dbReference>
<dbReference type="InterPro" id="IPR036390">
    <property type="entry name" value="WH_DNA-bd_sf"/>
</dbReference>
<dbReference type="InterPro" id="IPR036388">
    <property type="entry name" value="WH-like_DNA-bd_sf"/>
</dbReference>
<dbReference type="Gene3D" id="1.10.10.10">
    <property type="entry name" value="Winged helix-like DNA-binding domain superfamily/Winged helix DNA-binding domain"/>
    <property type="match status" value="1"/>
</dbReference>
<accession>A0ABU1K243</accession>
<keyword evidence="5" id="KW-1185">Reference proteome</keyword>
<dbReference type="PANTHER" id="PTHR38465">
    <property type="entry name" value="HTH-TYPE TRANSCRIPTIONAL REGULATOR MJ1563-RELATED"/>
    <property type="match status" value="1"/>
</dbReference>
<sequence length="162" mass="18825">MDCCSPEKRKLIEEIGLHFEKNHQLAPLAARIYAMMILSPADGHTFDEILSTTQASKSSVSTQLNLLLQIKKVEYFTKSGDRKRYFRANKMYLKSTLQEYLESISKEIQLIEKIVDFNSKYNKEKFESNGQIALLFKDYLKCQKENIKNTIKKMSTIKNINS</sequence>
<reference evidence="4 5" key="1">
    <citation type="submission" date="2023-07" db="EMBL/GenBank/DDBJ databases">
        <title>Genomic Encyclopedia of Type Strains, Phase IV (KMG-IV): sequencing the most valuable type-strain genomes for metagenomic binning, comparative biology and taxonomic classification.</title>
        <authorList>
            <person name="Goeker M."/>
        </authorList>
    </citation>
    <scope>NUCLEOTIDE SEQUENCE [LARGE SCALE GENOMIC DNA]</scope>
    <source>
        <strain evidence="4 5">DSM 102814</strain>
    </source>
</reference>
<dbReference type="SUPFAM" id="SSF46785">
    <property type="entry name" value="Winged helix' DNA-binding domain"/>
    <property type="match status" value="1"/>
</dbReference>
<dbReference type="PANTHER" id="PTHR38465:SF1">
    <property type="entry name" value="HTH-TYPE TRANSCRIPTIONAL REGULATOR MJ1563-RELATED"/>
    <property type="match status" value="1"/>
</dbReference>
<name>A0ABU1K243_9FLAO</name>
<evidence type="ECO:0000256" key="2">
    <source>
        <dbReference type="ARBA" id="ARBA00023125"/>
    </source>
</evidence>